<evidence type="ECO:0000313" key="2">
    <source>
        <dbReference type="Proteomes" id="UP000510645"/>
    </source>
</evidence>
<organism evidence="1 2">
    <name type="scientific">Flavobacterium phage vB_FspP_elemoA_7-9A</name>
    <dbReference type="NCBI Taxonomy" id="2743781"/>
    <lineage>
        <taxon>Viruses</taxon>
        <taxon>Duplodnaviria</taxon>
        <taxon>Heunggongvirae</taxon>
        <taxon>Uroviricota</taxon>
        <taxon>Caudoviricetes</taxon>
        <taxon>Elemovirus</taxon>
        <taxon>Elemovirus elemoA</taxon>
    </lineage>
</organism>
<evidence type="ECO:0000313" key="1">
    <source>
        <dbReference type="EMBL" id="QLF85283.1"/>
    </source>
</evidence>
<accession>A0A7D5JUF6</accession>
<sequence>MAVVGKVGTYAQVQPIQGPDFGGMVKAEFDKLDAEKKARAAAKAKAEKDKEDALNKLSLPEQEMLNINGLQDQRYNWYKSKVPEFEALKEAGDYNGMKRLMTSLESEANAVKQTNDKLNKIFANRGIYDETYLRKAEDLVDNIDKANVDIVDKGDGELRYNIYKDAAKTELMYEAITPYEYVTKLEIPLKFDSNKEADSFADTFRLDEIEKEIDTKSKLGTLKTEDLLNNERVLNRIDAKANEFISDNRAMAHFGKTIDKFETRANAFNEDEKKQAKEYFSLLLKDAYKKKIDWSVSQKSGGGGGGKDGLAVGTPTLWESGSINLEKPETLPGRQPVKTTSLTTDKTKSMTIASPTGKTLLVGSMPLDRVIYDAGTGRMYIGLSYNESGGQSMSSDGSGARESVSNKLTKWYPQDSAEFNAFKTVYNSAFKTNLQTIEDFKKALFIDRGL</sequence>
<dbReference type="EMBL" id="MT497017">
    <property type="protein sequence ID" value="QLF85283.1"/>
    <property type="molecule type" value="Genomic_DNA"/>
</dbReference>
<gene>
    <name evidence="1" type="ORF">elemo79Aphanotate_89</name>
</gene>
<name>A0A7D5JUF6_9CAUD</name>
<protein>
    <submittedName>
        <fullName evidence="1">Uncharacterized protein</fullName>
    </submittedName>
</protein>
<dbReference type="Proteomes" id="UP000510645">
    <property type="component" value="Segment"/>
</dbReference>
<keyword evidence="2" id="KW-1185">Reference proteome</keyword>
<reference evidence="1 2" key="1">
    <citation type="submission" date="2020-05" db="EMBL/GenBank/DDBJ databases">
        <title>Genomics and ecology of novel Flavobacterium phages from the Baltic Sea.</title>
        <authorList>
            <person name="Hoetzinger M."/>
            <person name="Nilsson E."/>
            <person name="Holmfeldt K."/>
        </authorList>
    </citation>
    <scope>NUCLEOTIDE SEQUENCE [LARGE SCALE GENOMIC DNA]</scope>
</reference>
<proteinExistence type="predicted"/>